<organism evidence="2 3">
    <name type="scientific">Oceanidesulfovibrio indonesiensis</name>
    <dbReference type="NCBI Taxonomy" id="54767"/>
    <lineage>
        <taxon>Bacteria</taxon>
        <taxon>Pseudomonadati</taxon>
        <taxon>Thermodesulfobacteriota</taxon>
        <taxon>Desulfovibrionia</taxon>
        <taxon>Desulfovibrionales</taxon>
        <taxon>Desulfovibrionaceae</taxon>
        <taxon>Oceanidesulfovibrio</taxon>
    </lineage>
</organism>
<name>A0A7M3MDA7_9BACT</name>
<evidence type="ECO:0000256" key="1">
    <source>
        <dbReference type="SAM" id="MobiDB-lite"/>
    </source>
</evidence>
<evidence type="ECO:0000313" key="2">
    <source>
        <dbReference type="EMBL" id="TVM16198.1"/>
    </source>
</evidence>
<comment type="caution">
    <text evidence="2">The sequence shown here is derived from an EMBL/GenBank/DDBJ whole genome shotgun (WGS) entry which is preliminary data.</text>
</comment>
<keyword evidence="3" id="KW-1185">Reference proteome</keyword>
<dbReference type="Proteomes" id="UP000448292">
    <property type="component" value="Unassembled WGS sequence"/>
</dbReference>
<sequence length="538" mass="57788">MFDELAALDSKIVGLIKERSAHLAKIRAKGGLDSVDEKSIWSIWQKALPKTRGGAGIWRKLFFLLQDLVPEDESIDRAKDGFLLAPRKGPYAFTLNAPASLDGMQCLAALGASAEFSITPAVVNERLVQTVKAFNQAGGGLYWETDQMAGRGASELAFQDKSVYVGDDTLSFHLCLARALAEPGSVKFTGGHQLKTADLTELARLLPRLGGRLVNIIPGSKGLPVRIESAGQLPHDALIPDTLPQEAVLGILMAAPFYPEGLTLRSESASSELLGTLQFAELILRACGIEVALDTSGTACSIAVKPGTPVIPDTLPMDPYLTALLLALPRLEPSRESSISLAGSWPGQTGPYRNAHTLLEAAGVQIELVGSHVRATTGPPPEGVPHLSCGGNAGLFPLSFALAAALPESTLDLPASQEDKYTCREVADIIGLRIEEAEGVLRVSNPGSQDYSRTEPWVALNAWWAMAYACIAIRRPGLVLADPSTATDLLPRFWNFFNTLPAPEKDVFFLPRREAEQETHEPEPKGRRIRIAGSGPRE</sequence>
<dbReference type="AlphaFoldDB" id="A0A7M3MDA7"/>
<feature type="region of interest" description="Disordered" evidence="1">
    <location>
        <begin position="514"/>
        <end position="538"/>
    </location>
</feature>
<protein>
    <recommendedName>
        <fullName evidence="4">3-phosphoshikimate 1-carboxyvinyltransferase</fullName>
    </recommendedName>
</protein>
<evidence type="ECO:0008006" key="4">
    <source>
        <dbReference type="Google" id="ProtNLM"/>
    </source>
</evidence>
<dbReference type="Gene3D" id="3.65.10.10">
    <property type="entry name" value="Enolpyruvate transferase domain"/>
    <property type="match status" value="2"/>
</dbReference>
<reference evidence="2 3" key="1">
    <citation type="submission" date="2018-06" db="EMBL/GenBank/DDBJ databases">
        <title>Complete genome of Desulfovibrio indonesiensis P37SLT.</title>
        <authorList>
            <person name="Crispim J.S."/>
            <person name="Vidigal P.M.P."/>
            <person name="Silva L.C.F."/>
            <person name="Laguardia C.N."/>
            <person name="Araujo L.C."/>
            <person name="Dias R.S."/>
            <person name="Sousa M.P."/>
            <person name="Paula S.O."/>
            <person name="Silva C."/>
        </authorList>
    </citation>
    <scope>NUCLEOTIDE SEQUENCE [LARGE SCALE GENOMIC DNA]</scope>
    <source>
        <strain evidence="2 3">P37SLT</strain>
    </source>
</reference>
<accession>A0A7M3MDA7</accession>
<gene>
    <name evidence="2" type="ORF">DPQ33_12815</name>
</gene>
<dbReference type="SUPFAM" id="SSF55205">
    <property type="entry name" value="EPT/RTPC-like"/>
    <property type="match status" value="1"/>
</dbReference>
<dbReference type="InterPro" id="IPR036968">
    <property type="entry name" value="Enolpyruvate_Tfrase_sf"/>
</dbReference>
<dbReference type="GO" id="GO:0016765">
    <property type="term" value="F:transferase activity, transferring alkyl or aryl (other than methyl) groups"/>
    <property type="evidence" value="ECO:0007669"/>
    <property type="project" value="InterPro"/>
</dbReference>
<feature type="compositionally biased region" description="Basic and acidic residues" evidence="1">
    <location>
        <begin position="514"/>
        <end position="526"/>
    </location>
</feature>
<proteinExistence type="predicted"/>
<evidence type="ECO:0000313" key="3">
    <source>
        <dbReference type="Proteomes" id="UP000448292"/>
    </source>
</evidence>
<dbReference type="InterPro" id="IPR013792">
    <property type="entry name" value="RNA3'P_cycl/enolpyr_Trfase_a/b"/>
</dbReference>
<dbReference type="EMBL" id="QMIE01000012">
    <property type="protein sequence ID" value="TVM16198.1"/>
    <property type="molecule type" value="Genomic_DNA"/>
</dbReference>